<proteinExistence type="predicted"/>
<dbReference type="eggNOG" id="COG0515">
    <property type="taxonomic scope" value="Bacteria"/>
</dbReference>
<protein>
    <recommendedName>
        <fullName evidence="3">GLPGLI family protein</fullName>
    </recommendedName>
</protein>
<evidence type="ECO:0000313" key="2">
    <source>
        <dbReference type="Proteomes" id="UP000007590"/>
    </source>
</evidence>
<dbReference type="OrthoDB" id="753358at2"/>
<keyword evidence="2" id="KW-1185">Reference proteome</keyword>
<reference evidence="1" key="1">
    <citation type="submission" date="2012-02" db="EMBL/GenBank/DDBJ databases">
        <title>The complete genome of Solitalea canadensis DSM 3403.</title>
        <authorList>
            <consortium name="US DOE Joint Genome Institute (JGI-PGF)"/>
            <person name="Lucas S."/>
            <person name="Copeland A."/>
            <person name="Lapidus A."/>
            <person name="Glavina del Rio T."/>
            <person name="Dalin E."/>
            <person name="Tice H."/>
            <person name="Bruce D."/>
            <person name="Goodwin L."/>
            <person name="Pitluck S."/>
            <person name="Peters L."/>
            <person name="Ovchinnikova G."/>
            <person name="Lu M."/>
            <person name="Kyrpides N."/>
            <person name="Mavromatis K."/>
            <person name="Ivanova N."/>
            <person name="Brettin T."/>
            <person name="Detter J.C."/>
            <person name="Han C."/>
            <person name="Larimer F."/>
            <person name="Land M."/>
            <person name="Hauser L."/>
            <person name="Markowitz V."/>
            <person name="Cheng J.-F."/>
            <person name="Hugenholtz P."/>
            <person name="Woyke T."/>
            <person name="Wu D."/>
            <person name="Spring S."/>
            <person name="Schroeder M."/>
            <person name="Kopitz M."/>
            <person name="Brambilla E."/>
            <person name="Klenk H.-P."/>
            <person name="Eisen J.A."/>
        </authorList>
    </citation>
    <scope>NUCLEOTIDE SEQUENCE</scope>
    <source>
        <strain evidence="1">DSM 3403</strain>
    </source>
</reference>
<dbReference type="AlphaFoldDB" id="H8KM37"/>
<dbReference type="Proteomes" id="UP000007590">
    <property type="component" value="Chromosome"/>
</dbReference>
<dbReference type="EMBL" id="CP003349">
    <property type="protein sequence ID" value="AFD08959.1"/>
    <property type="molecule type" value="Genomic_DNA"/>
</dbReference>
<dbReference type="STRING" id="929556.Solca_3966"/>
<dbReference type="KEGG" id="scn:Solca_3966"/>
<gene>
    <name evidence="1" type="ordered locus">Solca_3966</name>
</gene>
<name>H8KM37_SOLCM</name>
<dbReference type="HOGENOM" id="CLU_1174805_0_0_10"/>
<dbReference type="RefSeq" id="WP_014682182.1">
    <property type="nucleotide sequence ID" value="NC_017770.1"/>
</dbReference>
<accession>H8KM37</accession>
<evidence type="ECO:0008006" key="3">
    <source>
        <dbReference type="Google" id="ProtNLM"/>
    </source>
</evidence>
<organism evidence="1 2">
    <name type="scientific">Solitalea canadensis (strain ATCC 29591 / DSM 3403 / JCM 21819 / LMG 8368 / NBRC 15130 / NCIMB 12057 / USAM 9D)</name>
    <name type="common">Flexibacter canadensis</name>
    <dbReference type="NCBI Taxonomy" id="929556"/>
    <lineage>
        <taxon>Bacteria</taxon>
        <taxon>Pseudomonadati</taxon>
        <taxon>Bacteroidota</taxon>
        <taxon>Sphingobacteriia</taxon>
        <taxon>Sphingobacteriales</taxon>
        <taxon>Sphingobacteriaceae</taxon>
        <taxon>Solitalea</taxon>
    </lineage>
</organism>
<evidence type="ECO:0000313" key="1">
    <source>
        <dbReference type="EMBL" id="AFD08959.1"/>
    </source>
</evidence>
<sequence>MFFTHFTFTKRNVTFFYTLLIFVVTSTTTYAQKTKAWEITYASSFETLNNTEKLSEKDAAALEFLKALSSGKDDKPQLLCYVTADRLRVEQNALISSVYIGNKVDSTCYVYSGHTKTAYKTLLAAPAFIDLGDSITVLTADDYKINFEAETKIIAGITCKKAVIDIGAKMTVWYAEHIPQLYWDKYAYLQRIPGCALAIQTEQSEMLIGIKAASVKELEVDEHLFKVPEGYEIIEY</sequence>